<keyword evidence="7 9" id="KW-1133">Transmembrane helix</keyword>
<evidence type="ECO:0000256" key="1">
    <source>
        <dbReference type="ARBA" id="ARBA00004651"/>
    </source>
</evidence>
<evidence type="ECO:0008006" key="14">
    <source>
        <dbReference type="Google" id="ProtNLM"/>
    </source>
</evidence>
<evidence type="ECO:0000256" key="5">
    <source>
        <dbReference type="ARBA" id="ARBA00022741"/>
    </source>
</evidence>
<evidence type="ECO:0000259" key="10">
    <source>
        <dbReference type="PROSITE" id="PS50893"/>
    </source>
</evidence>
<gene>
    <name evidence="12" type="ORF">HMPREF1526_03150</name>
</gene>
<dbReference type="PROSITE" id="PS50893">
    <property type="entry name" value="ABC_TRANSPORTER_2"/>
    <property type="match status" value="1"/>
</dbReference>
<protein>
    <recommendedName>
        <fullName evidence="14">ABC transporter ATP-binding protein</fullName>
    </recommendedName>
</protein>
<evidence type="ECO:0000259" key="11">
    <source>
        <dbReference type="PROSITE" id="PS50929"/>
    </source>
</evidence>
<feature type="transmembrane region" description="Helical" evidence="9">
    <location>
        <begin position="279"/>
        <end position="300"/>
    </location>
</feature>
<feature type="domain" description="ABC transporter" evidence="10">
    <location>
        <begin position="332"/>
        <end position="568"/>
    </location>
</feature>
<dbReference type="Gene3D" id="3.40.50.300">
    <property type="entry name" value="P-loop containing nucleotide triphosphate hydrolases"/>
    <property type="match status" value="1"/>
</dbReference>
<dbReference type="Pfam" id="PF00005">
    <property type="entry name" value="ABC_tran"/>
    <property type="match status" value="1"/>
</dbReference>
<feature type="transmembrane region" description="Helical" evidence="9">
    <location>
        <begin position="158"/>
        <end position="175"/>
    </location>
</feature>
<keyword evidence="8 9" id="KW-0472">Membrane</keyword>
<feature type="transmembrane region" description="Helical" evidence="9">
    <location>
        <begin position="236"/>
        <end position="259"/>
    </location>
</feature>
<dbReference type="Gene3D" id="1.20.1560.10">
    <property type="entry name" value="ABC transporter type 1, transmembrane domain"/>
    <property type="match status" value="1"/>
</dbReference>
<dbReference type="AlphaFoldDB" id="R8VSM6"/>
<dbReference type="CDD" id="cd18548">
    <property type="entry name" value="ABC_6TM_Tm287_like"/>
    <property type="match status" value="1"/>
</dbReference>
<dbReference type="PROSITE" id="PS50929">
    <property type="entry name" value="ABC_TM1F"/>
    <property type="match status" value="1"/>
</dbReference>
<dbReference type="OrthoDB" id="9762778at2"/>
<evidence type="ECO:0000313" key="13">
    <source>
        <dbReference type="Proteomes" id="UP000013981"/>
    </source>
</evidence>
<dbReference type="GO" id="GO:0005524">
    <property type="term" value="F:ATP binding"/>
    <property type="evidence" value="ECO:0007669"/>
    <property type="project" value="UniProtKB-KW"/>
</dbReference>
<feature type="transmembrane region" description="Helical" evidence="9">
    <location>
        <begin position="17"/>
        <end position="41"/>
    </location>
</feature>
<dbReference type="Pfam" id="PF00664">
    <property type="entry name" value="ABC_membrane"/>
    <property type="match status" value="1"/>
</dbReference>
<dbReference type="Proteomes" id="UP000013981">
    <property type="component" value="Unassembled WGS sequence"/>
</dbReference>
<reference evidence="12 13" key="1">
    <citation type="submission" date="2013-01" db="EMBL/GenBank/DDBJ databases">
        <title>The Genome Sequence of Butyricicoccus pullicaecorum 1.2.</title>
        <authorList>
            <consortium name="The Broad Institute Genome Sequencing Platform"/>
            <person name="Earl A."/>
            <person name="Ward D."/>
            <person name="Feldgarden M."/>
            <person name="Gevers D."/>
            <person name="Van Immerseel F."/>
            <person name="Eeckhaut V."/>
            <person name="Walker B."/>
            <person name="Young S.K."/>
            <person name="Zeng Q."/>
            <person name="Gargeya S."/>
            <person name="Fitzgerald M."/>
            <person name="Haas B."/>
            <person name="Abouelleil A."/>
            <person name="Alvarado L."/>
            <person name="Arachchi H.M."/>
            <person name="Berlin A.M."/>
            <person name="Chapman S.B."/>
            <person name="Dewar J."/>
            <person name="Goldberg J."/>
            <person name="Griggs A."/>
            <person name="Gujja S."/>
            <person name="Hansen M."/>
            <person name="Howarth C."/>
            <person name="Imamovic A."/>
            <person name="Larimer J."/>
            <person name="McCowan C."/>
            <person name="Murphy C."/>
            <person name="Neiman D."/>
            <person name="Pearson M."/>
            <person name="Priest M."/>
            <person name="Roberts A."/>
            <person name="Saif S."/>
            <person name="Shea T."/>
            <person name="Sisk P."/>
            <person name="Sykes S."/>
            <person name="Wortman J."/>
            <person name="Nusbaum C."/>
            <person name="Birren B."/>
        </authorList>
    </citation>
    <scope>NUCLEOTIDE SEQUENCE [LARGE SCALE GENOMIC DNA]</scope>
    <source>
        <strain evidence="12 13">1.2</strain>
    </source>
</reference>
<dbReference type="PATRIC" id="fig|1203606.4.peg.3106"/>
<proteinExistence type="predicted"/>
<sequence>MVNHITAAIRDNKKASILAPIFVCFEVIFEVLIPVVMAILIDKGIDAGDQGEILRLGGILIVMAVCALIFGVLAGGAAADASAGLARNLRHDIYHHVQNFSFANIDKFSTAGIVTRLTTDVTNVQNAYQMIIRVAVRAPVMLVFAFAMTVYISPRLATIYLCAIPILGIGLALIISRVHGLFTQVFDTYDELNNVVQENLTGIRVVKSFVREDFEKKKFGTISEKLFRGFLKAERLIILNMPLMQFCVYACLLLISWIGARLVVGGSMTTGALTSMFNYTFQILMSLMMLSMVMVMVIMARSSAERIEEILEEESSLKSKPDGVREVPDGSVDFENVSFSYVGDPNNTSLNHIDLHIRSGETVGILGGTGASKTTLVQLIPRLYDVTVGTVKVGGIDVREYDLEVLRNEVAMVLQKNTLFSGTIKENLRWGNEHATDEEIERVCRLAQADPFIQEMPDKYDTYIEQGGTNVSGGQKQRLCIARALLKKPKILILDDSTSAVDTKTDALIRQAFREEIPDTTKFIIAQRISSVQDADHILVLDDGHISAYGTHEELLKTSQIYQEVFASQQKGGEEDA</sequence>
<evidence type="ECO:0000256" key="4">
    <source>
        <dbReference type="ARBA" id="ARBA00022692"/>
    </source>
</evidence>
<dbReference type="GO" id="GO:0005886">
    <property type="term" value="C:plasma membrane"/>
    <property type="evidence" value="ECO:0007669"/>
    <property type="project" value="UniProtKB-SubCell"/>
</dbReference>
<keyword evidence="2" id="KW-0813">Transport</keyword>
<comment type="subcellular location">
    <subcellularLocation>
        <location evidence="1">Cell membrane</location>
        <topology evidence="1">Multi-pass membrane protein</topology>
    </subcellularLocation>
</comment>
<feature type="transmembrane region" description="Helical" evidence="9">
    <location>
        <begin position="134"/>
        <end position="152"/>
    </location>
</feature>
<evidence type="ECO:0000256" key="8">
    <source>
        <dbReference type="ARBA" id="ARBA00023136"/>
    </source>
</evidence>
<keyword evidence="4 9" id="KW-0812">Transmembrane</keyword>
<dbReference type="PANTHER" id="PTHR43394:SF1">
    <property type="entry name" value="ATP-BINDING CASSETTE SUB-FAMILY B MEMBER 10, MITOCHONDRIAL"/>
    <property type="match status" value="1"/>
</dbReference>
<name>R8VSM6_9FIRM</name>
<accession>R8VSM6</accession>
<dbReference type="eggNOG" id="COG1132">
    <property type="taxonomic scope" value="Bacteria"/>
</dbReference>
<evidence type="ECO:0000256" key="3">
    <source>
        <dbReference type="ARBA" id="ARBA00022475"/>
    </source>
</evidence>
<dbReference type="SUPFAM" id="SSF52540">
    <property type="entry name" value="P-loop containing nucleoside triphosphate hydrolases"/>
    <property type="match status" value="1"/>
</dbReference>
<dbReference type="SUPFAM" id="SSF90123">
    <property type="entry name" value="ABC transporter transmembrane region"/>
    <property type="match status" value="1"/>
</dbReference>
<dbReference type="InterPro" id="IPR003439">
    <property type="entry name" value="ABC_transporter-like_ATP-bd"/>
</dbReference>
<evidence type="ECO:0000256" key="2">
    <source>
        <dbReference type="ARBA" id="ARBA00022448"/>
    </source>
</evidence>
<dbReference type="PANTHER" id="PTHR43394">
    <property type="entry name" value="ATP-DEPENDENT PERMEASE MDL1, MITOCHONDRIAL"/>
    <property type="match status" value="1"/>
</dbReference>
<comment type="caution">
    <text evidence="12">The sequence shown here is derived from an EMBL/GenBank/DDBJ whole genome shotgun (WGS) entry which is preliminary data.</text>
</comment>
<dbReference type="SMART" id="SM00382">
    <property type="entry name" value="AAA"/>
    <property type="match status" value="1"/>
</dbReference>
<evidence type="ECO:0000256" key="7">
    <source>
        <dbReference type="ARBA" id="ARBA00022989"/>
    </source>
</evidence>
<dbReference type="PROSITE" id="PS00211">
    <property type="entry name" value="ABC_TRANSPORTER_1"/>
    <property type="match status" value="1"/>
</dbReference>
<dbReference type="InterPro" id="IPR039421">
    <property type="entry name" value="Type_1_exporter"/>
</dbReference>
<evidence type="ECO:0000256" key="6">
    <source>
        <dbReference type="ARBA" id="ARBA00022840"/>
    </source>
</evidence>
<evidence type="ECO:0000256" key="9">
    <source>
        <dbReference type="SAM" id="Phobius"/>
    </source>
</evidence>
<dbReference type="FunFam" id="3.40.50.300:FF:000221">
    <property type="entry name" value="Multidrug ABC transporter ATP-binding protein"/>
    <property type="match status" value="1"/>
</dbReference>
<dbReference type="InterPro" id="IPR011527">
    <property type="entry name" value="ABC1_TM_dom"/>
</dbReference>
<dbReference type="HOGENOM" id="CLU_000604_84_9_9"/>
<dbReference type="GO" id="GO:0015421">
    <property type="term" value="F:ABC-type oligopeptide transporter activity"/>
    <property type="evidence" value="ECO:0007669"/>
    <property type="project" value="TreeGrafter"/>
</dbReference>
<dbReference type="InterPro" id="IPR027417">
    <property type="entry name" value="P-loop_NTPase"/>
</dbReference>
<keyword evidence="6" id="KW-0067">ATP-binding</keyword>
<organism evidence="12 13">
    <name type="scientific">Butyricicoccus pullicaecorum 1.2</name>
    <dbReference type="NCBI Taxonomy" id="1203606"/>
    <lineage>
        <taxon>Bacteria</taxon>
        <taxon>Bacillati</taxon>
        <taxon>Bacillota</taxon>
        <taxon>Clostridia</taxon>
        <taxon>Eubacteriales</taxon>
        <taxon>Butyricicoccaceae</taxon>
        <taxon>Butyricicoccus</taxon>
    </lineage>
</organism>
<keyword evidence="3" id="KW-1003">Cell membrane</keyword>
<keyword evidence="5" id="KW-0547">Nucleotide-binding</keyword>
<dbReference type="GO" id="GO:0016887">
    <property type="term" value="F:ATP hydrolysis activity"/>
    <property type="evidence" value="ECO:0007669"/>
    <property type="project" value="InterPro"/>
</dbReference>
<keyword evidence="13" id="KW-1185">Reference proteome</keyword>
<dbReference type="EMBL" id="AQOB01000017">
    <property type="protein sequence ID" value="EOQ35261.1"/>
    <property type="molecule type" value="Genomic_DNA"/>
</dbReference>
<dbReference type="InterPro" id="IPR017871">
    <property type="entry name" value="ABC_transporter-like_CS"/>
</dbReference>
<feature type="transmembrane region" description="Helical" evidence="9">
    <location>
        <begin position="53"/>
        <end position="79"/>
    </location>
</feature>
<dbReference type="InterPro" id="IPR003593">
    <property type="entry name" value="AAA+_ATPase"/>
</dbReference>
<evidence type="ECO:0000313" key="12">
    <source>
        <dbReference type="EMBL" id="EOQ35261.1"/>
    </source>
</evidence>
<feature type="domain" description="ABC transmembrane type-1" evidence="11">
    <location>
        <begin position="17"/>
        <end position="299"/>
    </location>
</feature>
<dbReference type="InterPro" id="IPR036640">
    <property type="entry name" value="ABC1_TM_sf"/>
</dbReference>
<dbReference type="RefSeq" id="WP_016149230.1">
    <property type="nucleotide sequence ID" value="NZ_KB976106.1"/>
</dbReference>